<dbReference type="PANTHER" id="PTHR31902">
    <property type="entry name" value="ACTIN PATCHES DISTAL PROTEIN 1"/>
    <property type="match status" value="1"/>
</dbReference>
<sequence>MRIQHPTRSLSSIAHKYLLLQFPKTLSQNLQIISRKPRFYSHFSTRSPHRAAMADEFESFSTATAEENIKFGFERAEMYKSNLAGTVDPYDRHLFLCYKSHESWPSRLEDSDSDSLPKLLASALKARKNDISVKTRLTICEGDDDVKLSDGDVLIFPEMIICRGLKDSDVESFIEDVLINGKPWQSGVQEGLTGSYVFVCAHNNRDRRCGVCGPVLIEKFKEEIETKDLKNHVVVTACSHVGGHKYAGNIIIFSADPEGKIVGNWYGYVTPNDVLELLDKQIGKGEIIDRIWRGQMGGHVTEAEKIDELKLGNETNVNNNEKQTPQEIVNKEMTESVASCCQGVNGFSCCRDENVEKKPIKKESGLSCWMGKWEQRHVLTTVAVVGAVAAVAVAYGFSRRAR</sequence>
<keyword evidence="1" id="KW-0812">Transmembrane</keyword>
<organism evidence="2 3">
    <name type="scientific">Buddleja alternifolia</name>
    <dbReference type="NCBI Taxonomy" id="168488"/>
    <lineage>
        <taxon>Eukaryota</taxon>
        <taxon>Viridiplantae</taxon>
        <taxon>Streptophyta</taxon>
        <taxon>Embryophyta</taxon>
        <taxon>Tracheophyta</taxon>
        <taxon>Spermatophyta</taxon>
        <taxon>Magnoliopsida</taxon>
        <taxon>eudicotyledons</taxon>
        <taxon>Gunneridae</taxon>
        <taxon>Pentapetalae</taxon>
        <taxon>asterids</taxon>
        <taxon>lamiids</taxon>
        <taxon>Lamiales</taxon>
        <taxon>Scrophulariaceae</taxon>
        <taxon>Buddlejeae</taxon>
        <taxon>Buddleja</taxon>
    </lineage>
</organism>
<dbReference type="EMBL" id="WHWC01000016">
    <property type="protein sequence ID" value="KAG8366901.1"/>
    <property type="molecule type" value="Genomic_DNA"/>
</dbReference>
<reference evidence="2" key="1">
    <citation type="submission" date="2019-10" db="EMBL/GenBank/DDBJ databases">
        <authorList>
            <person name="Zhang R."/>
            <person name="Pan Y."/>
            <person name="Wang J."/>
            <person name="Ma R."/>
            <person name="Yu S."/>
        </authorList>
    </citation>
    <scope>NUCLEOTIDE SEQUENCE</scope>
    <source>
        <strain evidence="2">LA-IB0</strain>
        <tissue evidence="2">Leaf</tissue>
    </source>
</reference>
<dbReference type="SUPFAM" id="SSF52833">
    <property type="entry name" value="Thioredoxin-like"/>
    <property type="match status" value="1"/>
</dbReference>
<keyword evidence="1" id="KW-0472">Membrane</keyword>
<comment type="caution">
    <text evidence="2">The sequence shown here is derived from an EMBL/GenBank/DDBJ whole genome shotgun (WGS) entry which is preliminary data.</text>
</comment>
<dbReference type="FunFam" id="3.40.30.10:FF:000213">
    <property type="entry name" value="APD1p protein"/>
    <property type="match status" value="1"/>
</dbReference>
<dbReference type="AlphaFoldDB" id="A0AAV6WFY6"/>
<evidence type="ECO:0000313" key="3">
    <source>
        <dbReference type="Proteomes" id="UP000826271"/>
    </source>
</evidence>
<dbReference type="Gene3D" id="3.40.30.10">
    <property type="entry name" value="Glutaredoxin"/>
    <property type="match status" value="2"/>
</dbReference>
<evidence type="ECO:0008006" key="4">
    <source>
        <dbReference type="Google" id="ProtNLM"/>
    </source>
</evidence>
<evidence type="ECO:0000313" key="2">
    <source>
        <dbReference type="EMBL" id="KAG8366901.1"/>
    </source>
</evidence>
<protein>
    <recommendedName>
        <fullName evidence="4">Altered inheritance of mitochondria protein 32</fullName>
    </recommendedName>
</protein>
<name>A0AAV6WFY6_9LAMI</name>
<gene>
    <name evidence="2" type="ORF">BUALT_Bualt16G0016100</name>
</gene>
<dbReference type="Proteomes" id="UP000826271">
    <property type="component" value="Unassembled WGS sequence"/>
</dbReference>
<dbReference type="Pfam" id="PF06999">
    <property type="entry name" value="Suc_Fer-like"/>
    <property type="match status" value="1"/>
</dbReference>
<dbReference type="InterPro" id="IPR009737">
    <property type="entry name" value="Aim32/Apd1-like"/>
</dbReference>
<evidence type="ECO:0000256" key="1">
    <source>
        <dbReference type="SAM" id="Phobius"/>
    </source>
</evidence>
<dbReference type="PANTHER" id="PTHR31902:SF10">
    <property type="entry name" value="SUCRASE_FERREDOXIN-LIKE FAMILY PROTEIN"/>
    <property type="match status" value="1"/>
</dbReference>
<accession>A0AAV6WFY6</accession>
<feature type="transmembrane region" description="Helical" evidence="1">
    <location>
        <begin position="378"/>
        <end position="397"/>
    </location>
</feature>
<keyword evidence="3" id="KW-1185">Reference proteome</keyword>
<dbReference type="CDD" id="cd03062">
    <property type="entry name" value="TRX_Fd_Sucrase"/>
    <property type="match status" value="1"/>
</dbReference>
<keyword evidence="1" id="KW-1133">Transmembrane helix</keyword>
<proteinExistence type="predicted"/>
<dbReference type="InterPro" id="IPR036249">
    <property type="entry name" value="Thioredoxin-like_sf"/>
</dbReference>